<dbReference type="GO" id="GO:0006368">
    <property type="term" value="P:transcription elongation by RNA polymerase II"/>
    <property type="evidence" value="ECO:0007669"/>
    <property type="project" value="InterPro"/>
</dbReference>
<evidence type="ECO:0000259" key="5">
    <source>
        <dbReference type="Pfam" id="PF05179"/>
    </source>
</evidence>
<dbReference type="GO" id="GO:0000993">
    <property type="term" value="F:RNA polymerase II complex binding"/>
    <property type="evidence" value="ECO:0007669"/>
    <property type="project" value="TreeGrafter"/>
</dbReference>
<organism evidence="6 7">
    <name type="scientific">Diplocarpon coronariae</name>
    <dbReference type="NCBI Taxonomy" id="2795749"/>
    <lineage>
        <taxon>Eukaryota</taxon>
        <taxon>Fungi</taxon>
        <taxon>Dikarya</taxon>
        <taxon>Ascomycota</taxon>
        <taxon>Pezizomycotina</taxon>
        <taxon>Leotiomycetes</taxon>
        <taxon>Helotiales</taxon>
        <taxon>Drepanopezizaceae</taxon>
        <taxon>Diplocarpon</taxon>
    </lineage>
</organism>
<evidence type="ECO:0000256" key="2">
    <source>
        <dbReference type="ARBA" id="ARBA00010427"/>
    </source>
</evidence>
<dbReference type="PANTHER" id="PTHR12466:SF8">
    <property type="entry name" value="PARAFIBROMIN"/>
    <property type="match status" value="1"/>
</dbReference>
<dbReference type="InterPro" id="IPR007852">
    <property type="entry name" value="Cdc73/Parafibromin"/>
</dbReference>
<name>A0A218ZAM3_9HELO</name>
<dbReference type="InParanoid" id="A0A218ZAM3"/>
<dbReference type="PANTHER" id="PTHR12466">
    <property type="entry name" value="CDC73 DOMAIN PROTEIN"/>
    <property type="match status" value="1"/>
</dbReference>
<proteinExistence type="inferred from homology"/>
<protein>
    <recommendedName>
        <fullName evidence="5">Cell division control protein 73 C-terminal domain-containing protein</fullName>
    </recommendedName>
</protein>
<comment type="caution">
    <text evidence="6">The sequence shown here is derived from an EMBL/GenBank/DDBJ whole genome shotgun (WGS) entry which is preliminary data.</text>
</comment>
<sequence length="422" mass="45703">MTSSDGSPYDALLLLKQSIASGTPVIPTTTADASSASSVDLSLAKAAFLHFSSPAQVSIALTTPTRFVSSDEPVDIRSIFFAWEKRESAIPEYNVAAEELNAELAAEGGAGGQVQKLAFVERLDLITWLEGASEESEYIKALASDSSSAAASAQVASGSKGGIAPVTSGGQVRPGKTIDPRLAEIYNGERRMGDRNHVLRGIKPTDFSHVRKLAAPFHARKAAQAAAQNSAALAHNPKAPARRPDPIILLSPSASSLLRLSNIKAFLENGVYVPPESTSASSSTSSNLLHTIRIIPTIDATRPIRFILVDTPEQFKPEYWDRVVAVFTTGQEWQFKAYKWPKPQELFKHTLGVYVGWRGDQVPDTVKGWGRGVLNTQIDKFNAGAPAAARWRDREVVEGIWKGIEDNMRQKGWRRDSGPMAI</sequence>
<dbReference type="STRING" id="503106.A0A218ZAM3"/>
<evidence type="ECO:0000256" key="1">
    <source>
        <dbReference type="ARBA" id="ARBA00004123"/>
    </source>
</evidence>
<dbReference type="Proteomes" id="UP000242519">
    <property type="component" value="Unassembled WGS sequence"/>
</dbReference>
<accession>A0A218ZAM3</accession>
<feature type="domain" description="Cell division control protein 73 C-terminal" evidence="5">
    <location>
        <begin position="243"/>
        <end position="406"/>
    </location>
</feature>
<evidence type="ECO:0000256" key="4">
    <source>
        <dbReference type="ARBA" id="ARBA00023242"/>
    </source>
</evidence>
<dbReference type="InterPro" id="IPR038103">
    <property type="entry name" value="CDC73_C_sf"/>
</dbReference>
<gene>
    <name evidence="6" type="ORF">B2J93_4892</name>
</gene>
<dbReference type="Pfam" id="PF05179">
    <property type="entry name" value="CDC73_C"/>
    <property type="match status" value="1"/>
</dbReference>
<dbReference type="GO" id="GO:0032968">
    <property type="term" value="P:positive regulation of transcription elongation by RNA polymerase II"/>
    <property type="evidence" value="ECO:0007669"/>
    <property type="project" value="TreeGrafter"/>
</dbReference>
<dbReference type="InterPro" id="IPR031336">
    <property type="entry name" value="CDC73_C"/>
</dbReference>
<reference evidence="6 7" key="1">
    <citation type="submission" date="2017-04" db="EMBL/GenBank/DDBJ databases">
        <title>Draft genome sequence of Marssonina coronaria NL1: causal agent of apple blotch.</title>
        <authorList>
            <person name="Cheng Q."/>
        </authorList>
    </citation>
    <scope>NUCLEOTIDE SEQUENCE [LARGE SCALE GENOMIC DNA]</scope>
    <source>
        <strain evidence="6 7">NL1</strain>
    </source>
</reference>
<dbReference type="OrthoDB" id="2186602at2759"/>
<evidence type="ECO:0000313" key="6">
    <source>
        <dbReference type="EMBL" id="OWP04613.1"/>
    </source>
</evidence>
<dbReference type="AlphaFoldDB" id="A0A218ZAM3"/>
<evidence type="ECO:0000313" key="7">
    <source>
        <dbReference type="Proteomes" id="UP000242519"/>
    </source>
</evidence>
<keyword evidence="3" id="KW-0804">Transcription</keyword>
<dbReference type="FunFam" id="3.40.50.11990:FF:000003">
    <property type="entry name" value="Pol II transcription elongation factor subunit Cdc73"/>
    <property type="match status" value="1"/>
</dbReference>
<evidence type="ECO:0000256" key="3">
    <source>
        <dbReference type="ARBA" id="ARBA00023163"/>
    </source>
</evidence>
<dbReference type="GO" id="GO:0016593">
    <property type="term" value="C:Cdc73/Paf1 complex"/>
    <property type="evidence" value="ECO:0007669"/>
    <property type="project" value="InterPro"/>
</dbReference>
<comment type="subcellular location">
    <subcellularLocation>
        <location evidence="1">Nucleus</location>
    </subcellularLocation>
</comment>
<dbReference type="FunCoup" id="A0A218ZAM3">
    <property type="interactions" value="197"/>
</dbReference>
<comment type="similarity">
    <text evidence="2">Belongs to the CDC73 family.</text>
</comment>
<dbReference type="Gene3D" id="3.40.50.11990">
    <property type="entry name" value="RNA polymerase II accessory factor, Cdc73 C-terminal domain"/>
    <property type="match status" value="1"/>
</dbReference>
<dbReference type="EMBL" id="MZNU01000099">
    <property type="protein sequence ID" value="OWP04613.1"/>
    <property type="molecule type" value="Genomic_DNA"/>
</dbReference>
<keyword evidence="4" id="KW-0539">Nucleus</keyword>
<keyword evidence="7" id="KW-1185">Reference proteome</keyword>